<keyword evidence="2" id="KW-1185">Reference proteome</keyword>
<evidence type="ECO:0000313" key="1">
    <source>
        <dbReference type="EMBL" id="SFS84887.1"/>
    </source>
</evidence>
<sequence length="32" mass="3717">MKVDELLTRERRQIMKILTLGADDTVHYLGNS</sequence>
<organism evidence="1 2">
    <name type="scientific">Marininema halotolerans</name>
    <dbReference type="NCBI Taxonomy" id="1155944"/>
    <lineage>
        <taxon>Bacteria</taxon>
        <taxon>Bacillati</taxon>
        <taxon>Bacillota</taxon>
        <taxon>Bacilli</taxon>
        <taxon>Bacillales</taxon>
        <taxon>Thermoactinomycetaceae</taxon>
        <taxon>Marininema</taxon>
    </lineage>
</organism>
<protein>
    <submittedName>
        <fullName evidence="1">Uncharacterized protein</fullName>
    </submittedName>
</protein>
<dbReference type="Proteomes" id="UP000198660">
    <property type="component" value="Unassembled WGS sequence"/>
</dbReference>
<reference evidence="2" key="1">
    <citation type="submission" date="2016-10" db="EMBL/GenBank/DDBJ databases">
        <authorList>
            <person name="Varghese N."/>
            <person name="Submissions S."/>
        </authorList>
    </citation>
    <scope>NUCLEOTIDE SEQUENCE [LARGE SCALE GENOMIC DNA]</scope>
    <source>
        <strain evidence="2">DSM 45789</strain>
    </source>
</reference>
<evidence type="ECO:0000313" key="2">
    <source>
        <dbReference type="Proteomes" id="UP000198660"/>
    </source>
</evidence>
<dbReference type="EMBL" id="FPAA01000009">
    <property type="protein sequence ID" value="SFS84887.1"/>
    <property type="molecule type" value="Genomic_DNA"/>
</dbReference>
<proteinExistence type="predicted"/>
<name>A0A1I6T7F2_9BACL</name>
<dbReference type="AlphaFoldDB" id="A0A1I6T7F2"/>
<gene>
    <name evidence="1" type="ORF">SAMN05444972_10956</name>
</gene>
<accession>A0A1I6T7F2</accession>